<keyword evidence="2" id="KW-0238">DNA-binding</keyword>
<reference evidence="6 7" key="1">
    <citation type="submission" date="2018-11" db="EMBL/GenBank/DDBJ databases">
        <authorList>
            <person name="Mardanov A.V."/>
            <person name="Ravin N.V."/>
            <person name="Dedysh S.N."/>
        </authorList>
    </citation>
    <scope>NUCLEOTIDE SEQUENCE [LARGE SCALE GENOMIC DNA]</scope>
    <source>
        <strain evidence="6 7">AF10</strain>
    </source>
</reference>
<evidence type="ECO:0000256" key="3">
    <source>
        <dbReference type="ARBA" id="ARBA00023163"/>
    </source>
</evidence>
<evidence type="ECO:0000313" key="7">
    <source>
        <dbReference type="Proteomes" id="UP000289437"/>
    </source>
</evidence>
<dbReference type="InterPro" id="IPR036034">
    <property type="entry name" value="PDZ_sf"/>
</dbReference>
<dbReference type="InterPro" id="IPR036388">
    <property type="entry name" value="WH-like_DNA-bd_sf"/>
</dbReference>
<dbReference type="GO" id="GO:0003700">
    <property type="term" value="F:DNA-binding transcription factor activity"/>
    <property type="evidence" value="ECO:0007669"/>
    <property type="project" value="InterPro"/>
</dbReference>
<dbReference type="PRINTS" id="PR00598">
    <property type="entry name" value="HTHMARR"/>
</dbReference>
<dbReference type="PANTHER" id="PTHR42756:SF1">
    <property type="entry name" value="TRANSCRIPTIONAL REPRESSOR OF EMRAB OPERON"/>
    <property type="match status" value="1"/>
</dbReference>
<dbReference type="SUPFAM" id="SSF50156">
    <property type="entry name" value="PDZ domain-like"/>
    <property type="match status" value="1"/>
</dbReference>
<evidence type="ECO:0000259" key="4">
    <source>
        <dbReference type="PROSITE" id="PS50106"/>
    </source>
</evidence>
<evidence type="ECO:0000256" key="2">
    <source>
        <dbReference type="ARBA" id="ARBA00023125"/>
    </source>
</evidence>
<feature type="domain" description="PDZ" evidence="4">
    <location>
        <begin position="158"/>
        <end position="231"/>
    </location>
</feature>
<feature type="domain" description="HTH marR-type" evidence="5">
    <location>
        <begin position="24"/>
        <end position="159"/>
    </location>
</feature>
<dbReference type="EMBL" id="RDSM01000002">
    <property type="protein sequence ID" value="RXH56177.1"/>
    <property type="molecule type" value="Genomic_DNA"/>
</dbReference>
<dbReference type="PANTHER" id="PTHR42756">
    <property type="entry name" value="TRANSCRIPTIONAL REGULATOR, MARR"/>
    <property type="match status" value="1"/>
</dbReference>
<accession>A0A4Q0SZ86</accession>
<dbReference type="Pfam" id="PF12802">
    <property type="entry name" value="MarR_2"/>
    <property type="match status" value="1"/>
</dbReference>
<dbReference type="SMART" id="SM00228">
    <property type="entry name" value="PDZ"/>
    <property type="match status" value="1"/>
</dbReference>
<dbReference type="SMART" id="SM00347">
    <property type="entry name" value="HTH_MARR"/>
    <property type="match status" value="1"/>
</dbReference>
<dbReference type="Gene3D" id="2.30.42.10">
    <property type="match status" value="1"/>
</dbReference>
<proteinExistence type="predicted"/>
<dbReference type="InterPro" id="IPR001478">
    <property type="entry name" value="PDZ"/>
</dbReference>
<dbReference type="SUPFAM" id="SSF46785">
    <property type="entry name" value="Winged helix' DNA-binding domain"/>
    <property type="match status" value="1"/>
</dbReference>
<organism evidence="6 7">
    <name type="scientific">Granulicella sibirica</name>
    <dbReference type="NCBI Taxonomy" id="2479048"/>
    <lineage>
        <taxon>Bacteria</taxon>
        <taxon>Pseudomonadati</taxon>
        <taxon>Acidobacteriota</taxon>
        <taxon>Terriglobia</taxon>
        <taxon>Terriglobales</taxon>
        <taxon>Acidobacteriaceae</taxon>
        <taxon>Granulicella</taxon>
    </lineage>
</organism>
<comment type="caution">
    <text evidence="6">The sequence shown here is derived from an EMBL/GenBank/DDBJ whole genome shotgun (WGS) entry which is preliminary data.</text>
</comment>
<name>A0A4Q0SZ86_9BACT</name>
<reference evidence="7" key="2">
    <citation type="submission" date="2019-02" db="EMBL/GenBank/DDBJ databases">
        <title>Granulicella sibirica sp. nov., a psychrotolerant acidobacterium isolated from an organic soil layer in forested tundra, West Siberia.</title>
        <authorList>
            <person name="Oshkin I.Y."/>
            <person name="Kulichevskaya I.S."/>
            <person name="Rijpstra W.I.C."/>
            <person name="Sinninghe Damste J.S."/>
            <person name="Rakitin A.L."/>
            <person name="Ravin N.V."/>
            <person name="Dedysh S.N."/>
        </authorList>
    </citation>
    <scope>NUCLEOTIDE SEQUENCE [LARGE SCALE GENOMIC DNA]</scope>
    <source>
        <strain evidence="7">AF10</strain>
    </source>
</reference>
<gene>
    <name evidence="6" type="ORF">GRAN_3034</name>
</gene>
<keyword evidence="1" id="KW-0805">Transcription regulation</keyword>
<dbReference type="Proteomes" id="UP000289437">
    <property type="component" value="Unassembled WGS sequence"/>
</dbReference>
<protein>
    <submittedName>
        <fullName evidence="6">Transcriptional regulator, MarR family</fullName>
    </submittedName>
</protein>
<evidence type="ECO:0000313" key="6">
    <source>
        <dbReference type="EMBL" id="RXH56177.1"/>
    </source>
</evidence>
<dbReference type="PROSITE" id="PS50995">
    <property type="entry name" value="HTH_MARR_2"/>
    <property type="match status" value="1"/>
</dbReference>
<dbReference type="Pfam" id="PF13180">
    <property type="entry name" value="PDZ_2"/>
    <property type="match status" value="1"/>
</dbReference>
<evidence type="ECO:0000256" key="1">
    <source>
        <dbReference type="ARBA" id="ARBA00023015"/>
    </source>
</evidence>
<dbReference type="InterPro" id="IPR000835">
    <property type="entry name" value="HTH_MarR-typ"/>
</dbReference>
<dbReference type="AlphaFoldDB" id="A0A4Q0SZ86"/>
<evidence type="ECO:0000259" key="5">
    <source>
        <dbReference type="PROSITE" id="PS50995"/>
    </source>
</evidence>
<keyword evidence="7" id="KW-1185">Reference proteome</keyword>
<dbReference type="Gene3D" id="1.10.10.10">
    <property type="entry name" value="Winged helix-like DNA-binding domain superfamily/Winged helix DNA-binding domain"/>
    <property type="match status" value="1"/>
</dbReference>
<dbReference type="InterPro" id="IPR036390">
    <property type="entry name" value="WH_DNA-bd_sf"/>
</dbReference>
<keyword evidence="3" id="KW-0804">Transcription</keyword>
<sequence length="266" mass="29809">MQLDHVDRVVQQWKAERPEYDLAPVEIIGRAGRIMEHVDRALEAKFEEFQISRASFDVLAALRRSGKPYKLTQRDLMRSLFRTSGSMSLRIDALQKQGLVNRSPDSEDRRSVFVTLTAKGVDLLESVIPAHLENESSLVAGLSRTERAQLIALLRKWLVSLEEEVAHGRQLYLGMTLLDSRASTKIRRAVGLPDIPGLLVNKVAAGSRAEELGFRKGDLVTSVERQAVTSLVDLRKILNHSESKTRKVQVVRGVETVEFKLTSSSI</sequence>
<dbReference type="PROSITE" id="PS50106">
    <property type="entry name" value="PDZ"/>
    <property type="match status" value="1"/>
</dbReference>
<dbReference type="GO" id="GO:0003677">
    <property type="term" value="F:DNA binding"/>
    <property type="evidence" value="ECO:0007669"/>
    <property type="project" value="UniProtKB-KW"/>
</dbReference>